<feature type="transmembrane region" description="Helical" evidence="1">
    <location>
        <begin position="61"/>
        <end position="84"/>
    </location>
</feature>
<keyword evidence="1" id="KW-0472">Membrane</keyword>
<evidence type="ECO:0000313" key="3">
    <source>
        <dbReference type="Proteomes" id="UP001151516"/>
    </source>
</evidence>
<reference evidence="2" key="1">
    <citation type="submission" date="2022-07" db="EMBL/GenBank/DDBJ databases">
        <title>Phylogenomic reconstructions and comparative analyses of Kickxellomycotina fungi.</title>
        <authorList>
            <person name="Reynolds N.K."/>
            <person name="Stajich J.E."/>
            <person name="Barry K."/>
            <person name="Grigoriev I.V."/>
            <person name="Crous P."/>
            <person name="Smith M.E."/>
        </authorList>
    </citation>
    <scope>NUCLEOTIDE SEQUENCE</scope>
    <source>
        <strain evidence="2">CBS 109367</strain>
    </source>
</reference>
<feature type="transmembrane region" description="Helical" evidence="1">
    <location>
        <begin position="150"/>
        <end position="170"/>
    </location>
</feature>
<dbReference type="Proteomes" id="UP001151516">
    <property type="component" value="Unassembled WGS sequence"/>
</dbReference>
<evidence type="ECO:0000256" key="1">
    <source>
        <dbReference type="SAM" id="Phobius"/>
    </source>
</evidence>
<keyword evidence="1" id="KW-0812">Transmembrane</keyword>
<feature type="transmembrane region" description="Helical" evidence="1">
    <location>
        <begin position="119"/>
        <end position="138"/>
    </location>
</feature>
<comment type="caution">
    <text evidence="2">The sequence shown here is derived from an EMBL/GenBank/DDBJ whole genome shotgun (WGS) entry which is preliminary data.</text>
</comment>
<keyword evidence="3" id="KW-1185">Reference proteome</keyword>
<dbReference type="EMBL" id="JANBTX010000611">
    <property type="protein sequence ID" value="KAJ2681558.1"/>
    <property type="molecule type" value="Genomic_DNA"/>
</dbReference>
<feature type="non-terminal residue" evidence="2">
    <location>
        <position position="179"/>
    </location>
</feature>
<gene>
    <name evidence="2" type="ORF">IWW39_006306</name>
</gene>
<keyword evidence="1" id="KW-1133">Transmembrane helix</keyword>
<proteinExistence type="predicted"/>
<name>A0A9W8GDK6_9FUNG</name>
<accession>A0A9W8GDK6</accession>
<protein>
    <submittedName>
        <fullName evidence="2">Uncharacterized protein</fullName>
    </submittedName>
</protein>
<dbReference type="AlphaFoldDB" id="A0A9W8GDK6"/>
<organism evidence="2 3">
    <name type="scientific">Coemansia spiralis</name>
    <dbReference type="NCBI Taxonomy" id="417178"/>
    <lineage>
        <taxon>Eukaryota</taxon>
        <taxon>Fungi</taxon>
        <taxon>Fungi incertae sedis</taxon>
        <taxon>Zoopagomycota</taxon>
        <taxon>Kickxellomycotina</taxon>
        <taxon>Kickxellomycetes</taxon>
        <taxon>Kickxellales</taxon>
        <taxon>Kickxellaceae</taxon>
        <taxon>Coemansia</taxon>
    </lineage>
</organism>
<sequence>MSAITKVVLSIISAAAAAWFFCQATNYISLYSGKKRHREDLCGKQSDWDWSLGSDCFRRGFLWPVILLVAAGASFVALAIYCLLPRSLKSSGVFGVGSQEKPVRHPLGPATMRDNRTGVGCAAVALSVAQATLLTYAWVCQAEAVFSHTYYALVSCSAVVVAIANAVFLARYMHSSRML</sequence>
<evidence type="ECO:0000313" key="2">
    <source>
        <dbReference type="EMBL" id="KAJ2681558.1"/>
    </source>
</evidence>